<protein>
    <recommendedName>
        <fullName evidence="1">Wadjet protein JetD C-terminal domain-containing protein</fullName>
    </recommendedName>
</protein>
<evidence type="ECO:0000313" key="3">
    <source>
        <dbReference type="Proteomes" id="UP000244248"/>
    </source>
</evidence>
<feature type="domain" description="Wadjet protein JetD C-terminal" evidence="1">
    <location>
        <begin position="246"/>
        <end position="356"/>
    </location>
</feature>
<dbReference type="AlphaFoldDB" id="A0A2T5MBP5"/>
<dbReference type="RefSeq" id="WP_107941671.1">
    <property type="nucleotide sequence ID" value="NZ_QANS01000008.1"/>
</dbReference>
<proteinExistence type="predicted"/>
<keyword evidence="3" id="KW-1185">Reference proteome</keyword>
<evidence type="ECO:0000259" key="1">
    <source>
        <dbReference type="Pfam" id="PF09983"/>
    </source>
</evidence>
<accession>A0A2T5MBP5</accession>
<dbReference type="Pfam" id="PF09983">
    <property type="entry name" value="JetD_C"/>
    <property type="match status" value="1"/>
</dbReference>
<dbReference type="EMBL" id="QANS01000008">
    <property type="protein sequence ID" value="PTU29138.1"/>
    <property type="molecule type" value="Genomic_DNA"/>
</dbReference>
<gene>
    <name evidence="2" type="ORF">CJD38_17470</name>
</gene>
<reference evidence="2 3" key="1">
    <citation type="submission" date="2018-04" db="EMBL/GenBank/DDBJ databases">
        <title>Novel species isolated from glacier.</title>
        <authorList>
            <person name="Liu Q."/>
            <person name="Xin Y.-H."/>
        </authorList>
    </citation>
    <scope>NUCLEOTIDE SEQUENCE [LARGE SCALE GENOMIC DNA]</scope>
    <source>
        <strain evidence="2 3">GT1R17</strain>
    </source>
</reference>
<comment type="caution">
    <text evidence="2">The sequence shown here is derived from an EMBL/GenBank/DDBJ whole genome shotgun (WGS) entry which is preliminary data.</text>
</comment>
<evidence type="ECO:0000313" key="2">
    <source>
        <dbReference type="EMBL" id="PTU29138.1"/>
    </source>
</evidence>
<dbReference type="Proteomes" id="UP000244248">
    <property type="component" value="Unassembled WGS sequence"/>
</dbReference>
<dbReference type="InterPro" id="IPR024534">
    <property type="entry name" value="JetD_C"/>
</dbReference>
<name>A0A2T5MBP5_9GAMM</name>
<dbReference type="OrthoDB" id="186173at2"/>
<organism evidence="2 3">
    <name type="scientific">Stenotrophobium rhamnosiphilum</name>
    <dbReference type="NCBI Taxonomy" id="2029166"/>
    <lineage>
        <taxon>Bacteria</taxon>
        <taxon>Pseudomonadati</taxon>
        <taxon>Pseudomonadota</taxon>
        <taxon>Gammaproteobacteria</taxon>
        <taxon>Nevskiales</taxon>
        <taxon>Nevskiaceae</taxon>
        <taxon>Stenotrophobium</taxon>
    </lineage>
</organism>
<sequence length="395" mass="44286">MSTELAKKALRKLLKSAENAKTRGSVARGLPFSEASFPEYLKPRSLAELTDLHNELVAAERIGAISIQWDHRSGDRGHVIRIDLQNEEALARFLDVIPLWTLLSTAKEKFQPRAERPQVAALLEAWANGKRPRERGPEHVDAFVQAMRVIDEVEGQTDGALIAVRRMSAQLFHDSKKIEELFVELDLLTRADDGPNRSPDEIYSELGLQRFPQPFFMAAAPGNFYYIPTGAQREIESPYSAPDPETIKGFRFTGRYILSVENLTLFQELARGLGGPIDGLILYSAGMPSPRWLQAYKRVLAEAAPAQVFHWGDPDVGGIRAMRKIALAARSISYELQPFAMDEEVAGHRKEFTDAEVNYICRVCNEFGWASIADRVTKSRGAVEQESQKPRLPLK</sequence>